<evidence type="ECO:0000256" key="2">
    <source>
        <dbReference type="SAM" id="Phobius"/>
    </source>
</evidence>
<name>A0A166ABB6_DAUCS</name>
<dbReference type="Gene3D" id="1.25.40.20">
    <property type="entry name" value="Ankyrin repeat-containing domain"/>
    <property type="match status" value="2"/>
</dbReference>
<reference evidence="3" key="1">
    <citation type="journal article" date="2016" name="Nat. Genet.">
        <title>A high-quality carrot genome assembly provides new insights into carotenoid accumulation and asterid genome evolution.</title>
        <authorList>
            <person name="Iorizzo M."/>
            <person name="Ellison S."/>
            <person name="Senalik D."/>
            <person name="Zeng P."/>
            <person name="Satapoomin P."/>
            <person name="Huang J."/>
            <person name="Bowman M."/>
            <person name="Iovene M."/>
            <person name="Sanseverino W."/>
            <person name="Cavagnaro P."/>
            <person name="Yildiz M."/>
            <person name="Macko-Podgorni A."/>
            <person name="Moranska E."/>
            <person name="Grzebelus E."/>
            <person name="Grzebelus D."/>
            <person name="Ashrafi H."/>
            <person name="Zheng Z."/>
            <person name="Cheng S."/>
            <person name="Spooner D."/>
            <person name="Van Deynze A."/>
            <person name="Simon P."/>
        </authorList>
    </citation>
    <scope>NUCLEOTIDE SEQUENCE</scope>
    <source>
        <tissue evidence="3">Leaf</tissue>
    </source>
</reference>
<dbReference type="GO" id="GO:0016020">
    <property type="term" value="C:membrane"/>
    <property type="evidence" value="ECO:0007669"/>
    <property type="project" value="TreeGrafter"/>
</dbReference>
<dbReference type="Pfam" id="PF13962">
    <property type="entry name" value="PGG"/>
    <property type="match status" value="1"/>
</dbReference>
<keyword evidence="2" id="KW-0812">Transmembrane</keyword>
<feature type="compositionally biased region" description="Polar residues" evidence="1">
    <location>
        <begin position="668"/>
        <end position="681"/>
    </location>
</feature>
<dbReference type="InterPro" id="IPR026961">
    <property type="entry name" value="PGG_dom"/>
</dbReference>
<dbReference type="Gramene" id="KZN00986">
    <property type="protein sequence ID" value="KZN00986"/>
    <property type="gene ID" value="DCAR_009740"/>
</dbReference>
<feature type="region of interest" description="Disordered" evidence="1">
    <location>
        <begin position="663"/>
        <end position="688"/>
    </location>
</feature>
<evidence type="ECO:0000256" key="1">
    <source>
        <dbReference type="SAM" id="MobiDB-lite"/>
    </source>
</evidence>
<feature type="transmembrane region" description="Helical" evidence="2">
    <location>
        <begin position="536"/>
        <end position="565"/>
    </location>
</feature>
<proteinExistence type="predicted"/>
<dbReference type="AlphaFoldDB" id="A0A166ABB6"/>
<keyword evidence="2" id="KW-1133">Transmembrane helix</keyword>
<dbReference type="OMA" id="YASEWAL"/>
<dbReference type="EMBL" id="CP093345">
    <property type="protein sequence ID" value="WOG91746.1"/>
    <property type="molecule type" value="Genomic_DNA"/>
</dbReference>
<dbReference type="KEGG" id="dcr:108211199"/>
<sequence length="688" mass="77611">MSAEEIYGALTRKDWKQVRELCKNHRDGPFLKLSSSRDSVLQKALYSGDVELVLALLDDAYENFREGQAFEDKLKDDVNVIKNTALHVAATQDSCILAAAKIFDYAGHLLFAQNNRGEFPVFSAVRYGQLNMFKFLDSKIFEAVGDEDFRLSLYKLSNERGTYTILHVAIYNEHFELALYIAKKFPSLICEKNHQRLTGLQLLAMNSSAFRYQNWKWLKHLLPSPFRGSFAESSHKDATNHKVEDGTDGPSCTMGIPWWNKIKKEYRRYQAALELASILVEKDTEWIDKLESSGVADAVADTNWGDDNSTESQNNADESVKAPTPLILATKYGCLDIALQIISKHPQTVEQVGRKYGSILHLAIKYRRTEIFDAVVKMKMQMRRLVRLPDKDGNSILHMVALDTTRVKVENGSDATSTTTLKDKSSQPWDAEEIKNEARSPAFILQDDLLLFERVEDILKTHYHKTLNKDLETADQLFSAKKEPIRQEAQEWMKRTAENCSIVAVLIATVAFAAAYTVPGGSNPDGSPVLLNQTFFVVFTVTDVLSLASTLTAVVVFLSILCSSYRLQDFKETLPKSLMFGISCLIFSLTMMMLAFAATIILMIKNRQQWTRIALYAVAFLPVTVLVATYLPFYVPLMRTFYYTVDKVKSIVPHFTCPKKRSPPFHLQKSSLPKTKKATGSSGPGDEV</sequence>
<dbReference type="PANTHER" id="PTHR24177">
    <property type="entry name" value="CASKIN"/>
    <property type="match status" value="1"/>
</dbReference>
<feature type="transmembrane region" description="Helical" evidence="2">
    <location>
        <begin position="613"/>
        <end position="633"/>
    </location>
</feature>
<protein>
    <submittedName>
        <fullName evidence="3">Uncharacterized protein</fullName>
    </submittedName>
</protein>
<dbReference type="Proteomes" id="UP000077755">
    <property type="component" value="Chromosome 3"/>
</dbReference>
<gene>
    <name evidence="3" type="ORF">DCAR_0310996</name>
</gene>
<feature type="transmembrane region" description="Helical" evidence="2">
    <location>
        <begin position="577"/>
        <end position="601"/>
    </location>
</feature>
<keyword evidence="4" id="KW-1185">Reference proteome</keyword>
<dbReference type="OrthoDB" id="1855590at2759"/>
<reference evidence="3" key="2">
    <citation type="submission" date="2022-03" db="EMBL/GenBank/DDBJ databases">
        <title>Draft title - Genomic analysis of global carrot germplasm unveils the trajectory of domestication and the origin of high carotenoid orange carrot.</title>
        <authorList>
            <person name="Iorizzo M."/>
            <person name="Ellison S."/>
            <person name="Senalik D."/>
            <person name="Macko-Podgorni A."/>
            <person name="Grzebelus D."/>
            <person name="Bostan H."/>
            <person name="Rolling W."/>
            <person name="Curaba J."/>
            <person name="Simon P."/>
        </authorList>
    </citation>
    <scope>NUCLEOTIDE SEQUENCE</scope>
    <source>
        <tissue evidence="3">Leaf</tissue>
    </source>
</reference>
<dbReference type="PANTHER" id="PTHR24177:SF314">
    <property type="entry name" value="PROTEIN ACCELERATED CELL DEATH 6-LIKE ISOFORM X1"/>
    <property type="match status" value="1"/>
</dbReference>
<evidence type="ECO:0000313" key="3">
    <source>
        <dbReference type="EMBL" id="WOG91746.1"/>
    </source>
</evidence>
<keyword evidence="2" id="KW-0472">Membrane</keyword>
<evidence type="ECO:0000313" key="4">
    <source>
        <dbReference type="Proteomes" id="UP000077755"/>
    </source>
</evidence>
<accession>A0A166ABB6</accession>
<feature type="transmembrane region" description="Helical" evidence="2">
    <location>
        <begin position="496"/>
        <end position="516"/>
    </location>
</feature>
<organism evidence="3 4">
    <name type="scientific">Daucus carota subsp. sativus</name>
    <name type="common">Carrot</name>
    <dbReference type="NCBI Taxonomy" id="79200"/>
    <lineage>
        <taxon>Eukaryota</taxon>
        <taxon>Viridiplantae</taxon>
        <taxon>Streptophyta</taxon>
        <taxon>Embryophyta</taxon>
        <taxon>Tracheophyta</taxon>
        <taxon>Spermatophyta</taxon>
        <taxon>Magnoliopsida</taxon>
        <taxon>eudicotyledons</taxon>
        <taxon>Gunneridae</taxon>
        <taxon>Pentapetalae</taxon>
        <taxon>asterids</taxon>
        <taxon>campanulids</taxon>
        <taxon>Apiales</taxon>
        <taxon>Apiaceae</taxon>
        <taxon>Apioideae</taxon>
        <taxon>Scandiceae</taxon>
        <taxon>Daucinae</taxon>
        <taxon>Daucus</taxon>
        <taxon>Daucus sect. Daucus</taxon>
    </lineage>
</organism>
<dbReference type="SUPFAM" id="SSF48403">
    <property type="entry name" value="Ankyrin repeat"/>
    <property type="match status" value="1"/>
</dbReference>
<dbReference type="InterPro" id="IPR036770">
    <property type="entry name" value="Ankyrin_rpt-contain_sf"/>
</dbReference>